<protein>
    <submittedName>
        <fullName evidence="1">Unannotated protein</fullName>
    </submittedName>
</protein>
<sequence>MHRIKSKLVALVIVALIASLVPAASAAQLQNNWSTTQKIVYVGLTPKEEPDFWTAYEGETTTAVTEGEMLSYAKGTVADAITFWKQTTRGKMKFGASKFFIGKPGTAVKHCNSNADSKAAMKIAGLKSIPVGTHLVTVNVNDSCGYAGLGQQGGNSLNLRSFGTTTLIHELGHNFNFYHSSTIYCSNSDYTKFNSTKCYVEEYGDFRDLMGNDDWCPDATLSATQRATIFSIPKAKDIKIAVDTTVDESKLITDNLVYQFNYKGVWYFFEYYIPGEERCIAFKSFLAKPQIQIRMAGPAWAKAKGNAVGPMLIQRQDSELPTSVVNVDPEALPARWLLTGFVEGEKFQLPGAPYVLTVKSTGATSAVFSLTKI</sequence>
<name>A0A6J6BHP7_9ZZZZ</name>
<accession>A0A6J6BHP7</accession>
<organism evidence="1">
    <name type="scientific">freshwater metagenome</name>
    <dbReference type="NCBI Taxonomy" id="449393"/>
    <lineage>
        <taxon>unclassified sequences</taxon>
        <taxon>metagenomes</taxon>
        <taxon>ecological metagenomes</taxon>
    </lineage>
</organism>
<evidence type="ECO:0000313" key="1">
    <source>
        <dbReference type="EMBL" id="CAB4538462.1"/>
    </source>
</evidence>
<dbReference type="EMBL" id="CAEZSB010000102">
    <property type="protein sequence ID" value="CAB4538462.1"/>
    <property type="molecule type" value="Genomic_DNA"/>
</dbReference>
<reference evidence="1" key="1">
    <citation type="submission" date="2020-05" db="EMBL/GenBank/DDBJ databases">
        <authorList>
            <person name="Chiriac C."/>
            <person name="Salcher M."/>
            <person name="Ghai R."/>
            <person name="Kavagutti S V."/>
        </authorList>
    </citation>
    <scope>NUCLEOTIDE SEQUENCE</scope>
</reference>
<gene>
    <name evidence="1" type="ORF">UFOPK1395_00923</name>
</gene>
<dbReference type="AlphaFoldDB" id="A0A6J6BHP7"/>
<dbReference type="SUPFAM" id="SSF55486">
    <property type="entry name" value="Metalloproteases ('zincins'), catalytic domain"/>
    <property type="match status" value="1"/>
</dbReference>
<proteinExistence type="predicted"/>